<dbReference type="RefSeq" id="WP_011095198.1">
    <property type="nucleotide sequence ID" value="NC_004547.2"/>
</dbReference>
<sequence>MKCTRCRHKHLTSERLEKRNFKNRSFPIYDVVCPRCDGKNYYDLTPQVAWCWASGLIEIGDMLPTDKADGSGVIQIATGPKHALKGWLEVVARHGKGESTGKLLVPGVPEEPDGDAALEALEAWLKWCKPKANKRDGITVACGGDA</sequence>
<dbReference type="STRING" id="218491.ECA3698"/>
<dbReference type="EMBL" id="BX950851">
    <property type="protein sequence ID" value="CAG76596.1"/>
    <property type="molecule type" value="Genomic_DNA"/>
</dbReference>
<organism evidence="1 2">
    <name type="scientific">Pectobacterium atrosepticum (strain SCRI 1043 / ATCC BAA-672)</name>
    <name type="common">Erwinia carotovora subsp. atroseptica</name>
    <dbReference type="NCBI Taxonomy" id="218491"/>
    <lineage>
        <taxon>Bacteria</taxon>
        <taxon>Pseudomonadati</taxon>
        <taxon>Pseudomonadota</taxon>
        <taxon>Gammaproteobacteria</taxon>
        <taxon>Enterobacterales</taxon>
        <taxon>Pectobacteriaceae</taxon>
        <taxon>Pectobacterium</taxon>
    </lineage>
</organism>
<dbReference type="eggNOG" id="ENOG5031606">
    <property type="taxonomic scope" value="Bacteria"/>
</dbReference>
<reference evidence="1" key="1">
    <citation type="submission" date="2004-02" db="EMBL/GenBank/DDBJ databases">
        <title>The genome sequence of the enterobacterial phytopathogen Erwinia carotovora subsp. atroseptica SCRI1043 and functional genomic identification of novel virulence factors.</title>
        <authorList>
            <person name="Bell K.S."/>
            <person name="Sebaihia M."/>
            <person name="Pritchard L."/>
            <person name="Holden M."/>
            <person name="Hyman L.J."/>
            <person name="Holeva M.C."/>
            <person name="Thomson N.R."/>
            <person name="Bentley S.D."/>
            <person name="Churcher C."/>
            <person name="Mungall K."/>
            <person name="Atkin R."/>
            <person name="Bason N."/>
            <person name="Brooks K."/>
            <person name="Chillingworth T."/>
            <person name="Clark K."/>
            <person name="Doggett J."/>
            <person name="Fraser A."/>
            <person name="Hance Z."/>
            <person name="Hauser H."/>
            <person name="Jagels K."/>
            <person name="Moule S."/>
            <person name="Norbertczak H."/>
            <person name="Ormond D."/>
            <person name="Price C."/>
            <person name="Quail M.A."/>
            <person name="Sanders M."/>
            <person name="Walker D."/>
            <person name="Whitehead S."/>
            <person name="Salmond G.P.C."/>
            <person name="Birch P.R.J."/>
            <person name="Barrell B.G."/>
            <person name="Parkhill J."/>
            <person name="Toth I.K."/>
        </authorList>
    </citation>
    <scope>NUCLEOTIDE SEQUENCE</scope>
    <source>
        <strain evidence="1">SCRI1043</strain>
    </source>
</reference>
<dbReference type="HOGENOM" id="CLU_1822224_0_0_6"/>
<dbReference type="AlphaFoldDB" id="Q6D0V1"/>
<protein>
    <submittedName>
        <fullName evidence="1">Uncharacterized protein</fullName>
    </submittedName>
</protein>
<dbReference type="KEGG" id="eca:ECA3698"/>
<dbReference type="GeneID" id="57210602"/>
<accession>Q6D0V1</accession>
<evidence type="ECO:0000313" key="1">
    <source>
        <dbReference type="EMBL" id="CAG76596.1"/>
    </source>
</evidence>
<evidence type="ECO:0000313" key="2">
    <source>
        <dbReference type="Proteomes" id="UP000007966"/>
    </source>
</evidence>
<keyword evidence="2" id="KW-1185">Reference proteome</keyword>
<dbReference type="Proteomes" id="UP000007966">
    <property type="component" value="Chromosome"/>
</dbReference>
<proteinExistence type="predicted"/>
<name>Q6D0V1_PECAS</name>
<gene>
    <name evidence="1" type="ordered locus">ECA3698</name>
</gene>